<sequence>MSGRQRTQRGCITLQPPRMMPDGLEVSLHTCPRALLRELDHVFPAVDLDDCLAIPTNQKAVMDLVAMGDTVETEKDVLLNSRLPGDGCKHGDPSTEFFTKVHAEAPSSPTENRRSLPGESTIRKPRGVVAKRSGRPTLHALAM</sequence>
<dbReference type="EMBL" id="FN649727">
    <property type="protein sequence ID" value="CBN76067.1"/>
    <property type="molecule type" value="Genomic_DNA"/>
</dbReference>
<dbReference type="EMBL" id="FN648478">
    <property type="protein sequence ID" value="CBN76067.1"/>
    <property type="molecule type" value="Genomic_DNA"/>
</dbReference>
<dbReference type="InParanoid" id="D8LKC2"/>
<evidence type="ECO:0000256" key="1">
    <source>
        <dbReference type="SAM" id="MobiDB-lite"/>
    </source>
</evidence>
<dbReference type="STRING" id="2880.D8LKC2"/>
<dbReference type="OrthoDB" id="10263782at2759"/>
<protein>
    <submittedName>
        <fullName evidence="2">Uncharacterized protein</fullName>
    </submittedName>
</protein>
<dbReference type="Proteomes" id="UP000002630">
    <property type="component" value="Linkage Group LG02"/>
</dbReference>
<feature type="region of interest" description="Disordered" evidence="1">
    <location>
        <begin position="102"/>
        <end position="131"/>
    </location>
</feature>
<keyword evidence="3" id="KW-1185">Reference proteome</keyword>
<organism evidence="2 3">
    <name type="scientific">Ectocarpus siliculosus</name>
    <name type="common">Brown alga</name>
    <name type="synonym">Conferva siliculosa</name>
    <dbReference type="NCBI Taxonomy" id="2880"/>
    <lineage>
        <taxon>Eukaryota</taxon>
        <taxon>Sar</taxon>
        <taxon>Stramenopiles</taxon>
        <taxon>Ochrophyta</taxon>
        <taxon>PX clade</taxon>
        <taxon>Phaeophyceae</taxon>
        <taxon>Ectocarpales</taxon>
        <taxon>Ectocarpaceae</taxon>
        <taxon>Ectocarpus</taxon>
    </lineage>
</organism>
<name>D8LKC2_ECTSI</name>
<gene>
    <name evidence="2" type="ORF">Esi_0292_0035</name>
</gene>
<accession>D8LKC2</accession>
<evidence type="ECO:0000313" key="2">
    <source>
        <dbReference type="EMBL" id="CBN76067.1"/>
    </source>
</evidence>
<dbReference type="AlphaFoldDB" id="D8LKC2"/>
<reference evidence="2 3" key="1">
    <citation type="journal article" date="2010" name="Nature">
        <title>The Ectocarpus genome and the independent evolution of multicellularity in brown algae.</title>
        <authorList>
            <person name="Cock J.M."/>
            <person name="Sterck L."/>
            <person name="Rouze P."/>
            <person name="Scornet D."/>
            <person name="Allen A.E."/>
            <person name="Amoutzias G."/>
            <person name="Anthouard V."/>
            <person name="Artiguenave F."/>
            <person name="Aury J.M."/>
            <person name="Badger J.H."/>
            <person name="Beszteri B."/>
            <person name="Billiau K."/>
            <person name="Bonnet E."/>
            <person name="Bothwell J.H."/>
            <person name="Bowler C."/>
            <person name="Boyen C."/>
            <person name="Brownlee C."/>
            <person name="Carrano C.J."/>
            <person name="Charrier B."/>
            <person name="Cho G.Y."/>
            <person name="Coelho S.M."/>
            <person name="Collen J."/>
            <person name="Corre E."/>
            <person name="Da Silva C."/>
            <person name="Delage L."/>
            <person name="Delaroque N."/>
            <person name="Dittami S.M."/>
            <person name="Doulbeau S."/>
            <person name="Elias M."/>
            <person name="Farnham G."/>
            <person name="Gachon C.M."/>
            <person name="Gschloessl B."/>
            <person name="Heesch S."/>
            <person name="Jabbari K."/>
            <person name="Jubin C."/>
            <person name="Kawai H."/>
            <person name="Kimura K."/>
            <person name="Kloareg B."/>
            <person name="Kupper F.C."/>
            <person name="Lang D."/>
            <person name="Le Bail A."/>
            <person name="Leblanc C."/>
            <person name="Lerouge P."/>
            <person name="Lohr M."/>
            <person name="Lopez P.J."/>
            <person name="Martens C."/>
            <person name="Maumus F."/>
            <person name="Michel G."/>
            <person name="Miranda-Saavedra D."/>
            <person name="Morales J."/>
            <person name="Moreau H."/>
            <person name="Motomura T."/>
            <person name="Nagasato C."/>
            <person name="Napoli C.A."/>
            <person name="Nelson D.R."/>
            <person name="Nyvall-Collen P."/>
            <person name="Peters A.F."/>
            <person name="Pommier C."/>
            <person name="Potin P."/>
            <person name="Poulain J."/>
            <person name="Quesneville H."/>
            <person name="Read B."/>
            <person name="Rensing S.A."/>
            <person name="Ritter A."/>
            <person name="Rousvoal S."/>
            <person name="Samanta M."/>
            <person name="Samson G."/>
            <person name="Schroeder D.C."/>
            <person name="Segurens B."/>
            <person name="Strittmatter M."/>
            <person name="Tonon T."/>
            <person name="Tregear J.W."/>
            <person name="Valentin K."/>
            <person name="von Dassow P."/>
            <person name="Yamagishi T."/>
            <person name="Van de Peer Y."/>
            <person name="Wincker P."/>
        </authorList>
    </citation>
    <scope>NUCLEOTIDE SEQUENCE [LARGE SCALE GENOMIC DNA]</scope>
    <source>
        <strain evidence="3">Ec32 / CCAP1310/4</strain>
    </source>
</reference>
<evidence type="ECO:0000313" key="3">
    <source>
        <dbReference type="Proteomes" id="UP000002630"/>
    </source>
</evidence>
<proteinExistence type="predicted"/>